<accession>A0A4Z1FSU8</accession>
<dbReference type="Proteomes" id="UP000297910">
    <property type="component" value="Unassembled WGS sequence"/>
</dbReference>
<dbReference type="Gene3D" id="1.10.12.10">
    <property type="entry name" value="Lyase 2-enoyl-coa Hydratase, Chain A, domain 2"/>
    <property type="match status" value="1"/>
</dbReference>
<dbReference type="PANTHER" id="PTHR43684">
    <property type="match status" value="1"/>
</dbReference>
<dbReference type="Gene3D" id="3.90.226.10">
    <property type="entry name" value="2-enoyl-CoA Hydratase, Chain A, domain 1"/>
    <property type="match status" value="1"/>
</dbReference>
<dbReference type="InterPro" id="IPR014748">
    <property type="entry name" value="Enoyl-CoA_hydra_C"/>
</dbReference>
<reference evidence="2 3" key="1">
    <citation type="submission" date="2017-12" db="EMBL/GenBank/DDBJ databases">
        <title>Comparative genomics of Botrytis spp.</title>
        <authorList>
            <person name="Valero-Jimenez C.A."/>
            <person name="Tapia P."/>
            <person name="Veloso J."/>
            <person name="Silva-Moreno E."/>
            <person name="Staats M."/>
            <person name="Valdes J.H."/>
            <person name="Van Kan J.A.L."/>
        </authorList>
    </citation>
    <scope>NUCLEOTIDE SEQUENCE [LARGE SCALE GENOMIC DNA]</scope>
    <source>
        <strain evidence="2 3">Bp0003</strain>
    </source>
</reference>
<dbReference type="InterPro" id="IPR001753">
    <property type="entry name" value="Enoyl-CoA_hydra/iso"/>
</dbReference>
<dbReference type="SUPFAM" id="SSF52096">
    <property type="entry name" value="ClpP/crotonase"/>
    <property type="match status" value="1"/>
</dbReference>
<comment type="similarity">
    <text evidence="1">Belongs to the enoyl-CoA hydratase/isomerase family.</text>
</comment>
<name>A0A4Z1FSU8_9HELO</name>
<proteinExistence type="inferred from homology"/>
<evidence type="ECO:0008006" key="4">
    <source>
        <dbReference type="Google" id="ProtNLM"/>
    </source>
</evidence>
<dbReference type="InterPro" id="IPR029045">
    <property type="entry name" value="ClpP/crotonase-like_dom_sf"/>
</dbReference>
<evidence type="ECO:0000313" key="3">
    <source>
        <dbReference type="Proteomes" id="UP000297910"/>
    </source>
</evidence>
<keyword evidence="3" id="KW-1185">Reference proteome</keyword>
<dbReference type="EMBL" id="PQXI01000039">
    <property type="protein sequence ID" value="TGO27595.1"/>
    <property type="molecule type" value="Genomic_DNA"/>
</dbReference>
<gene>
    <name evidence="2" type="ORF">BPAE_0039g00050</name>
</gene>
<comment type="caution">
    <text evidence="2">The sequence shown here is derived from an EMBL/GenBank/DDBJ whole genome shotgun (WGS) entry which is preliminary data.</text>
</comment>
<organism evidence="2 3">
    <name type="scientific">Botrytis paeoniae</name>
    <dbReference type="NCBI Taxonomy" id="278948"/>
    <lineage>
        <taxon>Eukaryota</taxon>
        <taxon>Fungi</taxon>
        <taxon>Dikarya</taxon>
        <taxon>Ascomycota</taxon>
        <taxon>Pezizomycotina</taxon>
        <taxon>Leotiomycetes</taxon>
        <taxon>Helotiales</taxon>
        <taxon>Sclerotiniaceae</taxon>
        <taxon>Botrytis</taxon>
    </lineage>
</organism>
<evidence type="ECO:0000313" key="2">
    <source>
        <dbReference type="EMBL" id="TGO27595.1"/>
    </source>
</evidence>
<evidence type="ECO:0000256" key="1">
    <source>
        <dbReference type="ARBA" id="ARBA00005254"/>
    </source>
</evidence>
<sequence length="407" mass="44938">MTPSFPTSYSTLPFQHIRVSHIPESSPIPTPTILITLYRPEKYNAFTDTMAEDLEIAFNLLSLDPRVKCIVITGHGKMFCAGADLEAGLLYENDTALTHRDGGGKVALAIHRCTKPTIAAINGSAVGVGITVTLPTSIRIVSSTAKIGFVFARRGIIMEACSSYFLPRLIGLSRAMHLTTTGSIYPSTSPLLSSLFSEILPPEQVLPRALELANDIAQNTSAVSTAVMRDLMWKGPGTAEETHLLDSKILLELFRAGDKSEGIKSFMEKRDPEFKDNMQENAPSVWPWWKPVDTKPPATIEELTQKLKTTEMEPGEKCAGTNEDDDHNFLVPSKPPWKHCVEQSAVKGEDEGTTCGSAADQLRKLMLDEDDGDDRQIRSDSERALITGDDDWQTMIFWYNASTYIRN</sequence>
<dbReference type="InterPro" id="IPR051053">
    <property type="entry name" value="ECH/Chromodomain_protein"/>
</dbReference>
<dbReference type="PANTHER" id="PTHR43684:SF4">
    <property type="entry name" value="ENOYL-COA HYDRATASE_ISOMERASE FAMILY PROTEIN (AFU_ORTHOLOGUE AFUA_1G01890)"/>
    <property type="match status" value="1"/>
</dbReference>
<protein>
    <recommendedName>
        <fullName evidence="4">Enoyl-CoA hydratase</fullName>
    </recommendedName>
</protein>
<dbReference type="CDD" id="cd06558">
    <property type="entry name" value="crotonase-like"/>
    <property type="match status" value="1"/>
</dbReference>
<dbReference type="AlphaFoldDB" id="A0A4Z1FSU8"/>
<dbReference type="Pfam" id="PF00378">
    <property type="entry name" value="ECH_1"/>
    <property type="match status" value="1"/>
</dbReference>